<keyword evidence="3" id="KW-1185">Reference proteome</keyword>
<dbReference type="RefSeq" id="WP_066198105.1">
    <property type="nucleotide sequence ID" value="NZ_CBCSAS010000001.1"/>
</dbReference>
<dbReference type="EMBL" id="JXBB01000002">
    <property type="protein sequence ID" value="OAR05270.1"/>
    <property type="molecule type" value="Genomic_DNA"/>
</dbReference>
<dbReference type="GO" id="GO:0016740">
    <property type="term" value="F:transferase activity"/>
    <property type="evidence" value="ECO:0007669"/>
    <property type="project" value="UniProtKB-ARBA"/>
</dbReference>
<gene>
    <name evidence="2" type="ORF">SA87_07815</name>
</gene>
<dbReference type="InterPro" id="IPR045864">
    <property type="entry name" value="aa-tRNA-synth_II/BPL/LPL"/>
</dbReference>
<protein>
    <recommendedName>
        <fullName evidence="1">BPL/LPL catalytic domain-containing protein</fullName>
    </recommendedName>
</protein>
<organism evidence="2 3">
    <name type="scientific">Hydrogenibacillus schlegelii</name>
    <name type="common">Bacillus schlegelii</name>
    <dbReference type="NCBI Taxonomy" id="1484"/>
    <lineage>
        <taxon>Bacteria</taxon>
        <taxon>Bacillati</taxon>
        <taxon>Bacillota</taxon>
        <taxon>Bacilli</taxon>
        <taxon>Bacillales</taxon>
        <taxon>Bacillales Family X. Incertae Sedis</taxon>
        <taxon>Hydrogenibacillus</taxon>
    </lineage>
</organism>
<dbReference type="Pfam" id="PF21948">
    <property type="entry name" value="LplA-B_cat"/>
    <property type="match status" value="1"/>
</dbReference>
<feature type="domain" description="BPL/LPL catalytic" evidence="1">
    <location>
        <begin position="74"/>
        <end position="275"/>
    </location>
</feature>
<accession>A0A179IU10</accession>
<reference evidence="2 3" key="1">
    <citation type="submission" date="2015-09" db="EMBL/GenBank/DDBJ databases">
        <title>Draft genome sequence of Hydrogenibacillus schlegelii DSM 2000.</title>
        <authorList>
            <person name="Hemp J."/>
        </authorList>
    </citation>
    <scope>NUCLEOTIDE SEQUENCE [LARGE SCALE GENOMIC DNA]</scope>
    <source>
        <strain evidence="2 3">MA 48</strain>
    </source>
</reference>
<evidence type="ECO:0000313" key="2">
    <source>
        <dbReference type="EMBL" id="OAR05270.1"/>
    </source>
</evidence>
<dbReference type="InterPro" id="IPR004143">
    <property type="entry name" value="BPL_LPL_catalytic"/>
</dbReference>
<dbReference type="Proteomes" id="UP000243024">
    <property type="component" value="Unassembled WGS sequence"/>
</dbReference>
<dbReference type="PROSITE" id="PS51733">
    <property type="entry name" value="BPL_LPL_CATALYTIC"/>
    <property type="match status" value="1"/>
</dbReference>
<sequence>MNVGPFDREAAIRPKMRTDLRFFPWESKCYNSGMMVAKPMEEPQDRRPPGPGLLLSDAALAFAAERRLAERIAGGGPTAVFVWTAPPTFVFGAQDVKETAGRRAARQVLAEYRAAGLVRPSGGRLVPIDPGVVNLAWIGPTRGPLATIEGAFRWAAERLQDFFRRFGLSVAFGEVEGAFCPGRYDGAVFGKKIVGLAQRRWRGAAAVEAFVLVAGTGAERAERAAAFYRLAGGPVVRPERMGALAEWRDLKDEVGIRAAAAALLSAFVAGTDECVRAGTLSAVLGPDGVSALHPFVRALVAESRARLGLGGAEGGAGG</sequence>
<comment type="caution">
    <text evidence="2">The sequence shown here is derived from an EMBL/GenBank/DDBJ whole genome shotgun (WGS) entry which is preliminary data.</text>
</comment>
<dbReference type="STRING" id="1484.SA87_07815"/>
<dbReference type="AlphaFoldDB" id="A0A179IU10"/>
<dbReference type="SUPFAM" id="SSF55681">
    <property type="entry name" value="Class II aaRS and biotin synthetases"/>
    <property type="match status" value="1"/>
</dbReference>
<name>A0A179IU10_HYDSH</name>
<dbReference type="Gene3D" id="3.30.930.10">
    <property type="entry name" value="Bira Bifunctional Protein, Domain 2"/>
    <property type="match status" value="1"/>
</dbReference>
<evidence type="ECO:0000259" key="1">
    <source>
        <dbReference type="PROSITE" id="PS51733"/>
    </source>
</evidence>
<proteinExistence type="predicted"/>
<dbReference type="GO" id="GO:0140096">
    <property type="term" value="F:catalytic activity, acting on a protein"/>
    <property type="evidence" value="ECO:0007669"/>
    <property type="project" value="UniProtKB-ARBA"/>
</dbReference>
<evidence type="ECO:0000313" key="3">
    <source>
        <dbReference type="Proteomes" id="UP000243024"/>
    </source>
</evidence>
<dbReference type="GO" id="GO:0009249">
    <property type="term" value="P:protein lipoylation"/>
    <property type="evidence" value="ECO:0007669"/>
    <property type="project" value="UniProtKB-ARBA"/>
</dbReference>